<dbReference type="GO" id="GO:0022857">
    <property type="term" value="F:transmembrane transporter activity"/>
    <property type="evidence" value="ECO:0007669"/>
    <property type="project" value="InterPro"/>
</dbReference>
<dbReference type="InterPro" id="IPR050367">
    <property type="entry name" value="APC_superfamily"/>
</dbReference>
<feature type="transmembrane region" description="Helical" evidence="7">
    <location>
        <begin position="72"/>
        <end position="95"/>
    </location>
</feature>
<keyword evidence="5 7" id="KW-0472">Membrane</keyword>
<evidence type="ECO:0000256" key="1">
    <source>
        <dbReference type="ARBA" id="ARBA00004651"/>
    </source>
</evidence>
<dbReference type="Pfam" id="PF13520">
    <property type="entry name" value="AA_permease_2"/>
    <property type="match status" value="1"/>
</dbReference>
<evidence type="ECO:0000313" key="8">
    <source>
        <dbReference type="EMBL" id="GCE78253.1"/>
    </source>
</evidence>
<feature type="transmembrane region" description="Helical" evidence="7">
    <location>
        <begin position="406"/>
        <end position="422"/>
    </location>
</feature>
<evidence type="ECO:0000256" key="7">
    <source>
        <dbReference type="SAM" id="Phobius"/>
    </source>
</evidence>
<feature type="transmembrane region" description="Helical" evidence="7">
    <location>
        <begin position="300"/>
        <end position="322"/>
    </location>
</feature>
<dbReference type="AlphaFoldDB" id="A0A402DVU8"/>
<feature type="transmembrane region" description="Helical" evidence="7">
    <location>
        <begin position="152"/>
        <end position="172"/>
    </location>
</feature>
<feature type="transmembrane region" description="Helical" evidence="7">
    <location>
        <begin position="42"/>
        <end position="66"/>
    </location>
</feature>
<keyword evidence="3 7" id="KW-0812">Transmembrane</keyword>
<keyword evidence="2" id="KW-1003">Cell membrane</keyword>
<feature type="transmembrane region" description="Helical" evidence="7">
    <location>
        <begin position="377"/>
        <end position="399"/>
    </location>
</feature>
<keyword evidence="4 7" id="KW-1133">Transmembrane helix</keyword>
<feature type="transmembrane region" description="Helical" evidence="7">
    <location>
        <begin position="248"/>
        <end position="267"/>
    </location>
</feature>
<proteinExistence type="predicted"/>
<feature type="transmembrane region" description="Helical" evidence="7">
    <location>
        <begin position="351"/>
        <end position="371"/>
    </location>
</feature>
<evidence type="ECO:0000256" key="6">
    <source>
        <dbReference type="SAM" id="MobiDB-lite"/>
    </source>
</evidence>
<evidence type="ECO:0000256" key="3">
    <source>
        <dbReference type="ARBA" id="ARBA00022692"/>
    </source>
</evidence>
<feature type="transmembrane region" description="Helical" evidence="7">
    <location>
        <begin position="116"/>
        <end position="140"/>
    </location>
</feature>
<comment type="subcellular location">
    <subcellularLocation>
        <location evidence="1">Cell membrane</location>
        <topology evidence="1">Multi-pass membrane protein</topology>
    </subcellularLocation>
</comment>
<feature type="region of interest" description="Disordered" evidence="6">
    <location>
        <begin position="451"/>
        <end position="470"/>
    </location>
</feature>
<dbReference type="Proteomes" id="UP000289954">
    <property type="component" value="Unassembled WGS sequence"/>
</dbReference>
<dbReference type="Gene3D" id="1.20.1740.10">
    <property type="entry name" value="Amino acid/polyamine transporter I"/>
    <property type="match status" value="1"/>
</dbReference>
<dbReference type="PIRSF" id="PIRSF006060">
    <property type="entry name" value="AA_transporter"/>
    <property type="match status" value="1"/>
</dbReference>
<feature type="transmembrane region" description="Helical" evidence="7">
    <location>
        <begin position="179"/>
        <end position="202"/>
    </location>
</feature>
<accession>A0A402DVU8</accession>
<name>A0A402DVU8_9CELL</name>
<dbReference type="EMBL" id="BIMR01000352">
    <property type="protein sequence ID" value="GCE78253.1"/>
    <property type="molecule type" value="Genomic_DNA"/>
</dbReference>
<gene>
    <name evidence="8" type="ORF">CBZ_33090</name>
</gene>
<evidence type="ECO:0000256" key="4">
    <source>
        <dbReference type="ARBA" id="ARBA00022989"/>
    </source>
</evidence>
<organism evidence="8 9">
    <name type="scientific">Cellulomonas biazotea</name>
    <dbReference type="NCBI Taxonomy" id="1709"/>
    <lineage>
        <taxon>Bacteria</taxon>
        <taxon>Bacillati</taxon>
        <taxon>Actinomycetota</taxon>
        <taxon>Actinomycetes</taxon>
        <taxon>Micrococcales</taxon>
        <taxon>Cellulomonadaceae</taxon>
        <taxon>Cellulomonas</taxon>
    </lineage>
</organism>
<feature type="transmembrane region" description="Helical" evidence="7">
    <location>
        <begin position="214"/>
        <end position="236"/>
    </location>
</feature>
<keyword evidence="9" id="KW-1185">Reference proteome</keyword>
<evidence type="ECO:0000256" key="5">
    <source>
        <dbReference type="ARBA" id="ARBA00023136"/>
    </source>
</evidence>
<feature type="compositionally biased region" description="Basic and acidic residues" evidence="6">
    <location>
        <begin position="451"/>
        <end position="462"/>
    </location>
</feature>
<dbReference type="GO" id="GO:0005886">
    <property type="term" value="C:plasma membrane"/>
    <property type="evidence" value="ECO:0007669"/>
    <property type="project" value="UniProtKB-SubCell"/>
</dbReference>
<dbReference type="InterPro" id="IPR002293">
    <property type="entry name" value="AA/rel_permease1"/>
</dbReference>
<dbReference type="PANTHER" id="PTHR42770">
    <property type="entry name" value="AMINO ACID TRANSPORTER-RELATED"/>
    <property type="match status" value="1"/>
</dbReference>
<evidence type="ECO:0000256" key="2">
    <source>
        <dbReference type="ARBA" id="ARBA00022475"/>
    </source>
</evidence>
<sequence>MTASAPPPAPAVEAPSGHATAALPGTSGALDRPGATGGTVGVVLGSAWYVAAVLGTGILLLPALAAEAAGPASILAVALVLVASVPLAATFAALAARHPDPGGVATYVRRALGATAARMTGYWFFFGVCVGSPVVALLGAEYVVAMVGGDRWQVYLVGAVLLVPPFVTNAVGLRLAGPVQLALTGALVAIVVLVVAAAAPATDPANLQPFLPHGWAGVGAAVSLFVWAFAGWEAVTHVAGEFRDPRRTIPLATAVALVVVGSAYLALQWVTVAALGDAAATSTVPLLDLVGLRLPDAARIAVAVVAAIVTLGVLNAYVAAFAKLGASLGRDRDLPRWLAPGAEAGGVPRRALVVVGALAAAYFTLAVVTGGDLAPFVLVHTSCMVAIYGTGVVAALRLLRRWTPGWWAALTASVLVTGLLVLAGTHLLVPAVLAVVAVVVGRVRGRLDGRGREIRSTGRPRQDSNLQPTD</sequence>
<dbReference type="PANTHER" id="PTHR42770:SF13">
    <property type="entry name" value="L-METHIONINE_BRANCHED-CHAIN AMINO ACID EXPORTER YJEH"/>
    <property type="match status" value="1"/>
</dbReference>
<comment type="caution">
    <text evidence="8">The sequence shown here is derived from an EMBL/GenBank/DDBJ whole genome shotgun (WGS) entry which is preliminary data.</text>
</comment>
<protein>
    <submittedName>
        <fullName evidence="8">Amino acid permease</fullName>
    </submittedName>
</protein>
<evidence type="ECO:0000313" key="9">
    <source>
        <dbReference type="Proteomes" id="UP000289954"/>
    </source>
</evidence>
<reference evidence="8 9" key="1">
    <citation type="submission" date="2019-01" db="EMBL/GenBank/DDBJ databases">
        <title>Draft genome sequence of Cellulomonas takizawaensis strain TKZ-21.</title>
        <authorList>
            <person name="Yamamura H."/>
            <person name="Hayashi T."/>
            <person name="Hamada M."/>
            <person name="Serisawa Y."/>
            <person name="Matsuyama K."/>
            <person name="Nakagawa Y."/>
            <person name="Otoguro M."/>
            <person name="Yanagida F."/>
            <person name="Hayakawa M."/>
        </authorList>
    </citation>
    <scope>NUCLEOTIDE SEQUENCE [LARGE SCALE GENOMIC DNA]</scope>
    <source>
        <strain evidence="8 9">NBRC12680</strain>
    </source>
</reference>